<dbReference type="NCBIfam" id="TIGR01146">
    <property type="entry name" value="ATPsyn_F1gamma"/>
    <property type="match status" value="1"/>
</dbReference>
<dbReference type="InterPro" id="IPR011990">
    <property type="entry name" value="TPR-like_helical_dom_sf"/>
</dbReference>
<dbReference type="Pfam" id="PF00231">
    <property type="entry name" value="ATP-synt"/>
    <property type="match status" value="1"/>
</dbReference>
<dbReference type="SUPFAM" id="SSF48452">
    <property type="entry name" value="TPR-like"/>
    <property type="match status" value="1"/>
</dbReference>
<dbReference type="GO" id="GO:0046933">
    <property type="term" value="F:proton-transporting ATP synthase activity, rotational mechanism"/>
    <property type="evidence" value="ECO:0007669"/>
    <property type="project" value="InterPro"/>
</dbReference>
<dbReference type="PANTHER" id="PTHR11693">
    <property type="entry name" value="ATP SYNTHASE GAMMA CHAIN"/>
    <property type="match status" value="1"/>
</dbReference>
<dbReference type="Gene3D" id="1.10.287.80">
    <property type="entry name" value="ATP synthase, gamma subunit, helix hairpin domain"/>
    <property type="match status" value="1"/>
</dbReference>
<accession>A0A3F2RUU9</accession>
<keyword evidence="7" id="KW-0496">Mitochondrion</keyword>
<organism evidence="13 14">
    <name type="scientific">Phytophthora kernoviae</name>
    <dbReference type="NCBI Taxonomy" id="325452"/>
    <lineage>
        <taxon>Eukaryota</taxon>
        <taxon>Sar</taxon>
        <taxon>Stramenopiles</taxon>
        <taxon>Oomycota</taxon>
        <taxon>Peronosporomycetes</taxon>
        <taxon>Peronosporales</taxon>
        <taxon>Peronosporaceae</taxon>
        <taxon>Phytophthora</taxon>
    </lineage>
</organism>
<evidence type="ECO:0000256" key="1">
    <source>
        <dbReference type="ARBA" id="ARBA00004637"/>
    </source>
</evidence>
<dbReference type="Proteomes" id="UP000277300">
    <property type="component" value="Unassembled WGS sequence"/>
</dbReference>
<keyword evidence="3" id="KW-0813">Transport</keyword>
<dbReference type="InterPro" id="IPR035968">
    <property type="entry name" value="ATP_synth_F1_ATPase_gsu"/>
</dbReference>
<dbReference type="PROSITE" id="PS00153">
    <property type="entry name" value="ATPASE_GAMMA"/>
    <property type="match status" value="1"/>
</dbReference>
<proteinExistence type="inferred from homology"/>
<evidence type="ECO:0000256" key="8">
    <source>
        <dbReference type="ARBA" id="ARBA00023136"/>
    </source>
</evidence>
<evidence type="ECO:0000313" key="12">
    <source>
        <dbReference type="EMBL" id="RLN54309.1"/>
    </source>
</evidence>
<dbReference type="SUPFAM" id="SSF52943">
    <property type="entry name" value="ATP synthase (F1-ATPase), gamma subunit"/>
    <property type="match status" value="1"/>
</dbReference>
<reference evidence="14 15" key="1">
    <citation type="submission" date="2018-07" db="EMBL/GenBank/DDBJ databases">
        <title>Genome sequencing of oomycete isolates from Chile give support for New Zealand origin for Phytophthora kernoviae and make available the first Nothophytophthora sp. genome.</title>
        <authorList>
            <person name="Studholme D.J."/>
            <person name="Sanfuentes E."/>
            <person name="Panda P."/>
            <person name="Hill R."/>
            <person name="Sambles C."/>
            <person name="Grant M."/>
            <person name="Williams N.M."/>
            <person name="Mcdougal R.L."/>
        </authorList>
    </citation>
    <scope>NUCLEOTIDE SEQUENCE [LARGE SCALE GENOMIC DNA]</scope>
    <source>
        <strain evidence="13">Chile6</strain>
        <strain evidence="12">Chile7</strain>
    </source>
</reference>
<dbReference type="InterPro" id="IPR023632">
    <property type="entry name" value="ATP_synth_F1_gsu_CS"/>
</dbReference>
<keyword evidence="9" id="KW-0139">CF(1)</keyword>
<evidence type="ECO:0000256" key="7">
    <source>
        <dbReference type="ARBA" id="ARBA00023128"/>
    </source>
</evidence>
<dbReference type="OrthoDB" id="239812at2759"/>
<evidence type="ECO:0000313" key="14">
    <source>
        <dbReference type="Proteomes" id="UP000277300"/>
    </source>
</evidence>
<evidence type="ECO:0000313" key="15">
    <source>
        <dbReference type="Proteomes" id="UP000284657"/>
    </source>
</evidence>
<dbReference type="AlphaFoldDB" id="A0A3F2RUU9"/>
<dbReference type="CDD" id="cd12151">
    <property type="entry name" value="F1-ATPase_gamma"/>
    <property type="match status" value="1"/>
</dbReference>
<dbReference type="Gene3D" id="1.25.40.10">
    <property type="entry name" value="Tetratricopeptide repeat domain"/>
    <property type="match status" value="1"/>
</dbReference>
<keyword evidence="6" id="KW-0406">Ion transport</keyword>
<evidence type="ECO:0000256" key="11">
    <source>
        <dbReference type="ARBA" id="ARBA00031066"/>
    </source>
</evidence>
<dbReference type="GO" id="GO:0045259">
    <property type="term" value="C:proton-transporting ATP synthase complex"/>
    <property type="evidence" value="ECO:0007669"/>
    <property type="project" value="UniProtKB-KW"/>
</dbReference>
<evidence type="ECO:0000256" key="2">
    <source>
        <dbReference type="ARBA" id="ARBA00007681"/>
    </source>
</evidence>
<gene>
    <name evidence="12" type="ORF">BBJ29_007453</name>
    <name evidence="13" type="ORF">BBP00_00003316</name>
</gene>
<dbReference type="GO" id="GO:0005743">
    <property type="term" value="C:mitochondrial inner membrane"/>
    <property type="evidence" value="ECO:0007669"/>
    <property type="project" value="UniProtKB-SubCell"/>
</dbReference>
<evidence type="ECO:0000256" key="5">
    <source>
        <dbReference type="ARBA" id="ARBA00022792"/>
    </source>
</evidence>
<keyword evidence="8" id="KW-0472">Membrane</keyword>
<dbReference type="Gene3D" id="3.40.1380.10">
    <property type="match status" value="1"/>
</dbReference>
<evidence type="ECO:0000313" key="13">
    <source>
        <dbReference type="EMBL" id="RLN64647.1"/>
    </source>
</evidence>
<evidence type="ECO:0000256" key="3">
    <source>
        <dbReference type="ARBA" id="ARBA00022448"/>
    </source>
</evidence>
<evidence type="ECO:0000256" key="6">
    <source>
        <dbReference type="ARBA" id="ARBA00023065"/>
    </source>
</evidence>
<dbReference type="FunFam" id="3.40.1380.10:FF:000003">
    <property type="entry name" value="ATP synthase subunit gamma"/>
    <property type="match status" value="1"/>
</dbReference>
<dbReference type="EMBL" id="MBDO02000068">
    <property type="protein sequence ID" value="RLN64647.1"/>
    <property type="molecule type" value="Genomic_DNA"/>
</dbReference>
<protein>
    <recommendedName>
        <fullName evidence="11">F-ATPase gamma subunit</fullName>
    </recommendedName>
</protein>
<dbReference type="InterPro" id="IPR000131">
    <property type="entry name" value="ATP_synth_F1_gsu"/>
</dbReference>
<comment type="caution">
    <text evidence="13">The sequence shown here is derived from an EMBL/GenBank/DDBJ whole genome shotgun (WGS) entry which is preliminary data.</text>
</comment>
<keyword evidence="10" id="KW-0066">ATP synthesis</keyword>
<dbReference type="HAMAP" id="MF_00815">
    <property type="entry name" value="ATP_synth_gamma_bact"/>
    <property type="match status" value="1"/>
</dbReference>
<evidence type="ECO:0000256" key="9">
    <source>
        <dbReference type="ARBA" id="ARBA00023196"/>
    </source>
</evidence>
<sequence length="505" mass="55636">MLSRLLQVSGSWRGCTAIAHCLAYAEMGHDLAKHIRNKDADPAAWSRLELQCAEACASALLQRSSGYEEALKIFRESLQAAIDTGDQEYELRARLHITKTLRLMDKPDVAHAELEQLLARSRALNDVHVEAMTQYELGEHFVQRDELETAQDHFKAAQTLCNRTANCGNSWRPRSIQQAIAFYSRLQPSTRRGAMRCSVSTLLQAIDEEQDDDSNTTVGQQARGMATEKQILQRITATSNIAKITKSMKMVSAAKMRGAENRMNAGRPFTAWMDNVKGAKNRVLEEEGVAPTDELEGDNVFVVVSSDRGLCGGINSGIAKTTRKQIEGVEANTQIFVIGDKARAQLRRDLGNNIRGNVTETFSTPPNFTVASAIAEGVMATAKSDNEKVHVLYNQFKSAISYLPSVRSLAIQPDTDAYDLYEMEPDNKDEVLADLKEFEVATAIFQGMIENSTSEESSRMAAMENATTNAEDLIGSLTLVYNKARQARITTELIEIISGAASLDG</sequence>
<name>A0A3F2RUU9_9STRA</name>
<dbReference type="Proteomes" id="UP000284657">
    <property type="component" value="Unassembled WGS sequence"/>
</dbReference>
<comment type="similarity">
    <text evidence="2">Belongs to the ATPase gamma chain family.</text>
</comment>
<dbReference type="PRINTS" id="PR00126">
    <property type="entry name" value="ATPASEGAMMA"/>
</dbReference>
<evidence type="ECO:0000256" key="10">
    <source>
        <dbReference type="ARBA" id="ARBA00023310"/>
    </source>
</evidence>
<comment type="subcellular location">
    <subcellularLocation>
        <location evidence="1">Mitochondrion inner membrane</location>
        <topology evidence="1">Peripheral membrane protein</topology>
    </subcellularLocation>
</comment>
<dbReference type="EMBL" id="MBAD02001484">
    <property type="protein sequence ID" value="RLN54309.1"/>
    <property type="molecule type" value="Genomic_DNA"/>
</dbReference>
<evidence type="ECO:0000256" key="4">
    <source>
        <dbReference type="ARBA" id="ARBA00022781"/>
    </source>
</evidence>
<keyword evidence="4" id="KW-0375">Hydrogen ion transport</keyword>
<keyword evidence="5" id="KW-0999">Mitochondrion inner membrane</keyword>
<dbReference type="PANTHER" id="PTHR11693:SF22">
    <property type="entry name" value="ATP SYNTHASE SUBUNIT GAMMA, MITOCHONDRIAL"/>
    <property type="match status" value="1"/>
</dbReference>